<gene>
    <name evidence="1" type="ORF">HPB47_016894</name>
</gene>
<accession>A0AC60QPQ0</accession>
<reference evidence="1 2" key="1">
    <citation type="journal article" date="2020" name="Cell">
        <title>Large-Scale Comparative Analyses of Tick Genomes Elucidate Their Genetic Diversity and Vector Capacities.</title>
        <authorList>
            <consortium name="Tick Genome and Microbiome Consortium (TIGMIC)"/>
            <person name="Jia N."/>
            <person name="Wang J."/>
            <person name="Shi W."/>
            <person name="Du L."/>
            <person name="Sun Y."/>
            <person name="Zhan W."/>
            <person name="Jiang J.F."/>
            <person name="Wang Q."/>
            <person name="Zhang B."/>
            <person name="Ji P."/>
            <person name="Bell-Sakyi L."/>
            <person name="Cui X.M."/>
            <person name="Yuan T.T."/>
            <person name="Jiang B.G."/>
            <person name="Yang W.F."/>
            <person name="Lam T.T."/>
            <person name="Chang Q.C."/>
            <person name="Ding S.J."/>
            <person name="Wang X.J."/>
            <person name="Zhu J.G."/>
            <person name="Ruan X.D."/>
            <person name="Zhao L."/>
            <person name="Wei J.T."/>
            <person name="Ye R.Z."/>
            <person name="Que T.C."/>
            <person name="Du C.H."/>
            <person name="Zhou Y.H."/>
            <person name="Cheng J.X."/>
            <person name="Dai P.F."/>
            <person name="Guo W.B."/>
            <person name="Han X.H."/>
            <person name="Huang E.J."/>
            <person name="Li L.F."/>
            <person name="Wei W."/>
            <person name="Gao Y.C."/>
            <person name="Liu J.Z."/>
            <person name="Shao H.Z."/>
            <person name="Wang X."/>
            <person name="Wang C.C."/>
            <person name="Yang T.C."/>
            <person name="Huo Q.B."/>
            <person name="Li W."/>
            <person name="Chen H.Y."/>
            <person name="Chen S.E."/>
            <person name="Zhou L.G."/>
            <person name="Ni X.B."/>
            <person name="Tian J.H."/>
            <person name="Sheng Y."/>
            <person name="Liu T."/>
            <person name="Pan Y.S."/>
            <person name="Xia L.Y."/>
            <person name="Li J."/>
            <person name="Zhao F."/>
            <person name="Cao W.C."/>
        </authorList>
    </citation>
    <scope>NUCLEOTIDE SEQUENCE [LARGE SCALE GENOMIC DNA]</scope>
    <source>
        <strain evidence="1">Iper-2018</strain>
    </source>
</reference>
<feature type="non-terminal residue" evidence="1">
    <location>
        <position position="338"/>
    </location>
</feature>
<proteinExistence type="predicted"/>
<dbReference type="EMBL" id="JABSTQ010005687">
    <property type="protein sequence ID" value="KAG0438750.1"/>
    <property type="molecule type" value="Genomic_DNA"/>
</dbReference>
<evidence type="ECO:0000313" key="2">
    <source>
        <dbReference type="Proteomes" id="UP000805193"/>
    </source>
</evidence>
<protein>
    <submittedName>
        <fullName evidence="1">Uncharacterized protein</fullName>
    </submittedName>
</protein>
<organism evidence="1 2">
    <name type="scientific">Ixodes persulcatus</name>
    <name type="common">Taiga tick</name>
    <dbReference type="NCBI Taxonomy" id="34615"/>
    <lineage>
        <taxon>Eukaryota</taxon>
        <taxon>Metazoa</taxon>
        <taxon>Ecdysozoa</taxon>
        <taxon>Arthropoda</taxon>
        <taxon>Chelicerata</taxon>
        <taxon>Arachnida</taxon>
        <taxon>Acari</taxon>
        <taxon>Parasitiformes</taxon>
        <taxon>Ixodida</taxon>
        <taxon>Ixodoidea</taxon>
        <taxon>Ixodidae</taxon>
        <taxon>Ixodinae</taxon>
        <taxon>Ixodes</taxon>
    </lineage>
</organism>
<comment type="caution">
    <text evidence="1">The sequence shown here is derived from an EMBL/GenBank/DDBJ whole genome shotgun (WGS) entry which is preliminary data.</text>
</comment>
<dbReference type="Proteomes" id="UP000805193">
    <property type="component" value="Unassembled WGS sequence"/>
</dbReference>
<sequence>KEFVDNSVFFEFSESGNRVLGYTSIPTYNHATSNKQFIYVNNRVIKDKLVIYIIRNAYRDLIPSGRYPSVILFIELPFSEVDVNAHPTKTEVRFKNEKLLHSCITKAIRNAIAASGPRSSTVIEEKAVSYIKAQNSEILQDNIKLTASDIFTKKELKQSENKIDNLSSIPFRDSMRMPEVHIQSQDILDTHDSIAVVKSSVKIPTSNETLDKKQFLGFAKCQINNMYIVAENYEGIIIVDQHAAHERITLQKLRAQIKNGCLEMQLMLVPEVVELRPVLVNQILAKKSELERFGFFIDRNGTAQIAVTRVPAILPESLDLKGLMVDLAEHIDEFDDIA</sequence>
<feature type="non-terminal residue" evidence="1">
    <location>
        <position position="1"/>
    </location>
</feature>
<name>A0AC60QPQ0_IXOPE</name>
<keyword evidence="2" id="KW-1185">Reference proteome</keyword>
<evidence type="ECO:0000313" key="1">
    <source>
        <dbReference type="EMBL" id="KAG0438750.1"/>
    </source>
</evidence>